<feature type="compositionally biased region" description="Basic residues" evidence="1">
    <location>
        <begin position="39"/>
        <end position="48"/>
    </location>
</feature>
<sequence length="145" mass="15500">MPSSAPRRGCPACGRALAANPDGSWPPHLDASSTAVCHGQRRTARRGAARTDAAPSGTPTRNGAAPTAASPSGPDPDALAETPRRRARDETDEDRPTYLERREARFRESAILDLDEGPAGEDLDDTLYRARESRGGLPTLGSRRR</sequence>
<dbReference type="RefSeq" id="WP_154799106.1">
    <property type="nucleotide sequence ID" value="NZ_CP052757.1"/>
</dbReference>
<evidence type="ECO:0000256" key="1">
    <source>
        <dbReference type="SAM" id="MobiDB-lite"/>
    </source>
</evidence>
<organism evidence="2 3">
    <name type="scientific">Cellulosimicrobium protaetiae</name>
    <dbReference type="NCBI Taxonomy" id="2587808"/>
    <lineage>
        <taxon>Bacteria</taxon>
        <taxon>Bacillati</taxon>
        <taxon>Actinomycetota</taxon>
        <taxon>Actinomycetes</taxon>
        <taxon>Micrococcales</taxon>
        <taxon>Promicromonosporaceae</taxon>
        <taxon>Cellulosimicrobium</taxon>
    </lineage>
</organism>
<proteinExistence type="predicted"/>
<feature type="region of interest" description="Disordered" evidence="1">
    <location>
        <begin position="1"/>
        <end position="145"/>
    </location>
</feature>
<dbReference type="KEGG" id="cprt:FIC82_015535"/>
<protein>
    <submittedName>
        <fullName evidence="2">Uncharacterized protein</fullName>
    </submittedName>
</protein>
<reference evidence="3" key="1">
    <citation type="journal article" date="2022" name="Int. J. Syst. Evol. Microbiol.">
        <title>Cellulosimicrobium protaetiae sp. nov., isolated from the gut of the larva of Protaetia brevitarsis seulensis.</title>
        <authorList>
            <person name="Le Han H."/>
            <person name="Nguyen T.T.H."/>
            <person name="Li Z."/>
            <person name="Shin N.R."/>
            <person name="Kim S.G."/>
        </authorList>
    </citation>
    <scope>NUCLEOTIDE SEQUENCE [LARGE SCALE GENOMIC DNA]</scope>
    <source>
        <strain evidence="3">BI34</strain>
    </source>
</reference>
<dbReference type="AlphaFoldDB" id="A0A6M5UKV1"/>
<feature type="compositionally biased region" description="Basic and acidic residues" evidence="1">
    <location>
        <begin position="82"/>
        <end position="110"/>
    </location>
</feature>
<dbReference type="Proteomes" id="UP000451354">
    <property type="component" value="Chromosome"/>
</dbReference>
<dbReference type="EMBL" id="CP052757">
    <property type="protein sequence ID" value="QJW37379.1"/>
    <property type="molecule type" value="Genomic_DNA"/>
</dbReference>
<evidence type="ECO:0000313" key="2">
    <source>
        <dbReference type="EMBL" id="QJW37379.1"/>
    </source>
</evidence>
<keyword evidence="3" id="KW-1185">Reference proteome</keyword>
<feature type="compositionally biased region" description="Low complexity" evidence="1">
    <location>
        <begin position="63"/>
        <end position="81"/>
    </location>
</feature>
<feature type="compositionally biased region" description="Acidic residues" evidence="1">
    <location>
        <begin position="113"/>
        <end position="125"/>
    </location>
</feature>
<evidence type="ECO:0000313" key="3">
    <source>
        <dbReference type="Proteomes" id="UP000451354"/>
    </source>
</evidence>
<gene>
    <name evidence="2" type="ORF">FIC82_015535</name>
</gene>
<accession>A0A6M5UKV1</accession>
<name>A0A6M5UKV1_9MICO</name>